<protein>
    <submittedName>
        <fullName evidence="2">Uncharacterized protein</fullName>
    </submittedName>
</protein>
<dbReference type="EMBL" id="JAODUP010000290">
    <property type="protein sequence ID" value="KAK2153654.1"/>
    <property type="molecule type" value="Genomic_DNA"/>
</dbReference>
<feature type="region of interest" description="Disordered" evidence="1">
    <location>
        <begin position="168"/>
        <end position="189"/>
    </location>
</feature>
<keyword evidence="3" id="KW-1185">Reference proteome</keyword>
<organism evidence="2 3">
    <name type="scientific">Paralvinella palmiformis</name>
    <dbReference type="NCBI Taxonomy" id="53620"/>
    <lineage>
        <taxon>Eukaryota</taxon>
        <taxon>Metazoa</taxon>
        <taxon>Spiralia</taxon>
        <taxon>Lophotrochozoa</taxon>
        <taxon>Annelida</taxon>
        <taxon>Polychaeta</taxon>
        <taxon>Sedentaria</taxon>
        <taxon>Canalipalpata</taxon>
        <taxon>Terebellida</taxon>
        <taxon>Terebelliformia</taxon>
        <taxon>Alvinellidae</taxon>
        <taxon>Paralvinella</taxon>
    </lineage>
</organism>
<dbReference type="AlphaFoldDB" id="A0AAD9N464"/>
<feature type="compositionally biased region" description="Basic and acidic residues" evidence="1">
    <location>
        <begin position="168"/>
        <end position="186"/>
    </location>
</feature>
<sequence>MASFGGDESLLKDEKYLPVIVRYFNKNKKPVYGQWKYQILCHPLNNDLPLHSLKPIDDLRVRFQKRQNINSFKYSDSARFTVGSQYYNYQYYKQHIIHSMHTFICLLIKAQKGQMLTTRLSSNEAKSNFKNVIIPFEFLSAVFGPYPVILWRGVAFVKKAQHSRIRNDYRHRSGESKGRVFPEQRRSPNRRVVSERISLTRIPVNIRD</sequence>
<evidence type="ECO:0000313" key="3">
    <source>
        <dbReference type="Proteomes" id="UP001208570"/>
    </source>
</evidence>
<dbReference type="Proteomes" id="UP001208570">
    <property type="component" value="Unassembled WGS sequence"/>
</dbReference>
<gene>
    <name evidence="2" type="ORF">LSH36_290g02052</name>
</gene>
<evidence type="ECO:0000313" key="2">
    <source>
        <dbReference type="EMBL" id="KAK2153654.1"/>
    </source>
</evidence>
<accession>A0AAD9N464</accession>
<name>A0AAD9N464_9ANNE</name>
<comment type="caution">
    <text evidence="2">The sequence shown here is derived from an EMBL/GenBank/DDBJ whole genome shotgun (WGS) entry which is preliminary data.</text>
</comment>
<evidence type="ECO:0000256" key="1">
    <source>
        <dbReference type="SAM" id="MobiDB-lite"/>
    </source>
</evidence>
<proteinExistence type="predicted"/>
<reference evidence="2" key="1">
    <citation type="journal article" date="2023" name="Mol. Biol. Evol.">
        <title>Third-Generation Sequencing Reveals the Adaptive Role of the Epigenome in Three Deep-Sea Polychaetes.</title>
        <authorList>
            <person name="Perez M."/>
            <person name="Aroh O."/>
            <person name="Sun Y."/>
            <person name="Lan Y."/>
            <person name="Juniper S.K."/>
            <person name="Young C.R."/>
            <person name="Angers B."/>
            <person name="Qian P.Y."/>
        </authorList>
    </citation>
    <scope>NUCLEOTIDE SEQUENCE</scope>
    <source>
        <strain evidence="2">P08H-3</strain>
    </source>
</reference>